<evidence type="ECO:0000313" key="2">
    <source>
        <dbReference type="Proteomes" id="UP001358586"/>
    </source>
</evidence>
<dbReference type="Proteomes" id="UP001358586">
    <property type="component" value="Chromosome 10"/>
</dbReference>
<comment type="caution">
    <text evidence="1">The sequence shown here is derived from an EMBL/GenBank/DDBJ whole genome shotgun (WGS) entry which is preliminary data.</text>
</comment>
<name>A0ABR0NHL3_GOSAR</name>
<dbReference type="PANTHER" id="PTHR47992">
    <property type="entry name" value="PROTEIN PHOSPHATASE"/>
    <property type="match status" value="1"/>
</dbReference>
<dbReference type="EMBL" id="JARKNE010000010">
    <property type="protein sequence ID" value="KAK5794499.1"/>
    <property type="molecule type" value="Genomic_DNA"/>
</dbReference>
<evidence type="ECO:0008006" key="3">
    <source>
        <dbReference type="Google" id="ProtNLM"/>
    </source>
</evidence>
<proteinExistence type="predicted"/>
<dbReference type="SUPFAM" id="SSF81606">
    <property type="entry name" value="PP2C-like"/>
    <property type="match status" value="1"/>
</dbReference>
<dbReference type="InterPro" id="IPR036457">
    <property type="entry name" value="PPM-type-like_dom_sf"/>
</dbReference>
<reference evidence="1 2" key="1">
    <citation type="submission" date="2023-03" db="EMBL/GenBank/DDBJ databases">
        <title>WGS of Gossypium arboreum.</title>
        <authorList>
            <person name="Yu D."/>
        </authorList>
    </citation>
    <scope>NUCLEOTIDE SEQUENCE [LARGE SCALE GENOMIC DNA]</scope>
    <source>
        <tissue evidence="1">Leaf</tissue>
    </source>
</reference>
<dbReference type="Gene3D" id="3.60.40.10">
    <property type="entry name" value="PPM-type phosphatase domain"/>
    <property type="match status" value="1"/>
</dbReference>
<evidence type="ECO:0000313" key="1">
    <source>
        <dbReference type="EMBL" id="KAK5794499.1"/>
    </source>
</evidence>
<gene>
    <name evidence="1" type="ORF">PVK06_035730</name>
</gene>
<keyword evidence="2" id="KW-1185">Reference proteome</keyword>
<protein>
    <recommendedName>
        <fullName evidence="3">PPM-type phosphatase domain-containing protein</fullName>
    </recommendedName>
</protein>
<organism evidence="1 2">
    <name type="scientific">Gossypium arboreum</name>
    <name type="common">Tree cotton</name>
    <name type="synonym">Gossypium nanking</name>
    <dbReference type="NCBI Taxonomy" id="29729"/>
    <lineage>
        <taxon>Eukaryota</taxon>
        <taxon>Viridiplantae</taxon>
        <taxon>Streptophyta</taxon>
        <taxon>Embryophyta</taxon>
        <taxon>Tracheophyta</taxon>
        <taxon>Spermatophyta</taxon>
        <taxon>Magnoliopsida</taxon>
        <taxon>eudicotyledons</taxon>
        <taxon>Gunneridae</taxon>
        <taxon>Pentapetalae</taxon>
        <taxon>rosids</taxon>
        <taxon>malvids</taxon>
        <taxon>Malvales</taxon>
        <taxon>Malvaceae</taxon>
        <taxon>Malvoideae</taxon>
        <taxon>Gossypium</taxon>
    </lineage>
</organism>
<sequence>MMNVTEEAERIRQSQGGVSCLRDEPGVYRVWMPKGDAPGLAVSRAIGDHCVWDVISNEEAVEIVCSTDDREKSAKRLVQCAMRAWRSKKRGIAMDDISAICLFFHPKLFQEVNPFKASK</sequence>
<dbReference type="InterPro" id="IPR015655">
    <property type="entry name" value="PP2C"/>
</dbReference>
<accession>A0ABR0NHL3</accession>